<evidence type="ECO:0000256" key="7">
    <source>
        <dbReference type="ARBA" id="ARBA00044502"/>
    </source>
</evidence>
<comment type="function">
    <text evidence="8">Lytic polysaccharide monooxygenase (LMPO) that depolymerizes crystalline and amorphous polysaccharides via the oxidation of scissile alpha- or beta-(1-4)-glycosidic bonds, yielding C1 and/or C4 oxidation products. Catalysis by LPMOs requires the reduction of the active-site copper from Cu(II) to Cu(I) by a reducing agent and H(2)O(2) or O(2) as a cosubstrate.</text>
</comment>
<dbReference type="PANTHER" id="PTHR33353">
    <property type="entry name" value="PUTATIVE (AFU_ORTHOLOGUE AFUA_1G12560)-RELATED"/>
    <property type="match status" value="1"/>
</dbReference>
<dbReference type="InterPro" id="IPR049892">
    <property type="entry name" value="AA9"/>
</dbReference>
<feature type="chain" id="PRO_5024373623" description="AA9 family lytic polysaccharide monooxygenase" evidence="9">
    <location>
        <begin position="17"/>
        <end position="608"/>
    </location>
</feature>
<dbReference type="EMBL" id="SSOP01000009">
    <property type="protein sequence ID" value="KAB5595416.1"/>
    <property type="molecule type" value="Genomic_DNA"/>
</dbReference>
<dbReference type="GO" id="GO:0030245">
    <property type="term" value="P:cellulose catabolic process"/>
    <property type="evidence" value="ECO:0007669"/>
    <property type="project" value="UniProtKB-UniRule"/>
</dbReference>
<comment type="catalytic activity">
    <reaction evidence="8">
        <text>[(1-&gt;4)-beta-D-glucosyl]n+m + reduced acceptor + O2 = 4-dehydro-beta-D-glucosyl-[(1-&gt;4)-beta-D-glucosyl]n-1 + [(1-&gt;4)-beta-D-glucosyl]m + acceptor + H2O.</text>
        <dbReference type="EC" id="1.14.99.56"/>
    </reaction>
</comment>
<keyword evidence="2 8" id="KW-0964">Secreted</keyword>
<evidence type="ECO:0000256" key="3">
    <source>
        <dbReference type="ARBA" id="ARBA00023001"/>
    </source>
</evidence>
<evidence type="ECO:0000256" key="1">
    <source>
        <dbReference type="ARBA" id="ARBA00004613"/>
    </source>
</evidence>
<proteinExistence type="inferred from homology"/>
<evidence type="ECO:0000313" key="11">
    <source>
        <dbReference type="EMBL" id="KAB5595416.1"/>
    </source>
</evidence>
<reference evidence="11 12" key="1">
    <citation type="journal article" date="2019" name="Fungal Biol. Biotechnol.">
        <title>Draft genome sequence of fastidious pathogen Ceratobasidium theobromae, which causes vascular-streak dieback in Theobroma cacao.</title>
        <authorList>
            <person name="Ali S.S."/>
            <person name="Asman A."/>
            <person name="Shao J."/>
            <person name="Firmansyah A.P."/>
            <person name="Susilo A.W."/>
            <person name="Rosmana A."/>
            <person name="McMahon P."/>
            <person name="Junaid M."/>
            <person name="Guest D."/>
            <person name="Kheng T.Y."/>
            <person name="Meinhardt L.W."/>
            <person name="Bailey B.A."/>
        </authorList>
    </citation>
    <scope>NUCLEOTIDE SEQUENCE [LARGE SCALE GENOMIC DNA]</scope>
    <source>
        <strain evidence="11 12">CT2</strain>
    </source>
</reference>
<evidence type="ECO:0000256" key="2">
    <source>
        <dbReference type="ARBA" id="ARBA00022525"/>
    </source>
</evidence>
<gene>
    <name evidence="11" type="ORF">CTheo_1093</name>
</gene>
<dbReference type="GO" id="GO:0030248">
    <property type="term" value="F:cellulose binding"/>
    <property type="evidence" value="ECO:0007669"/>
    <property type="project" value="UniProtKB-UniRule"/>
</dbReference>
<comment type="similarity">
    <text evidence="7">Belongs to the polysaccharide monooxygenase AA9 family.</text>
</comment>
<dbReference type="GO" id="GO:0008810">
    <property type="term" value="F:cellulase activity"/>
    <property type="evidence" value="ECO:0007669"/>
    <property type="project" value="UniProtKB-UniRule"/>
</dbReference>
<evidence type="ECO:0000313" key="12">
    <source>
        <dbReference type="Proteomes" id="UP000383932"/>
    </source>
</evidence>
<dbReference type="CDD" id="cd21175">
    <property type="entry name" value="LPMO_AA9"/>
    <property type="match status" value="1"/>
</dbReference>
<comment type="caution">
    <text evidence="11">The sequence shown here is derived from an EMBL/GenBank/DDBJ whole genome shotgun (WGS) entry which is preliminary data.</text>
</comment>
<name>A0A5N5QW62_9AGAM</name>
<keyword evidence="12" id="KW-1185">Reference proteome</keyword>
<keyword evidence="3 8" id="KW-0136">Cellulose degradation</keyword>
<dbReference type="OrthoDB" id="4849160at2759"/>
<keyword evidence="5 8" id="KW-0119">Carbohydrate metabolism</keyword>
<comment type="domain">
    <text evidence="8">Has a modular structure: an endo-beta-1,4-glucanase catalytic module at the N-terminus, a linker rich in serines and threonines, and a C-terminal carbohydrate-binding module (CBM).</text>
</comment>
<evidence type="ECO:0000256" key="4">
    <source>
        <dbReference type="ARBA" id="ARBA00023157"/>
    </source>
</evidence>
<dbReference type="Proteomes" id="UP000383932">
    <property type="component" value="Unassembled WGS sequence"/>
</dbReference>
<dbReference type="Gene3D" id="2.70.50.70">
    <property type="match status" value="1"/>
</dbReference>
<dbReference type="InterPro" id="IPR005103">
    <property type="entry name" value="AA9_LPMO"/>
</dbReference>
<feature type="signal peptide" evidence="9">
    <location>
        <begin position="1"/>
        <end position="16"/>
    </location>
</feature>
<evidence type="ECO:0000256" key="9">
    <source>
        <dbReference type="SAM" id="SignalP"/>
    </source>
</evidence>
<feature type="domain" description="Auxiliary Activity family 9 catalytic" evidence="10">
    <location>
        <begin position="17"/>
        <end position="225"/>
    </location>
</feature>
<keyword evidence="9" id="KW-0732">Signal</keyword>
<evidence type="ECO:0000256" key="5">
    <source>
        <dbReference type="ARBA" id="ARBA00023277"/>
    </source>
</evidence>
<dbReference type="GO" id="GO:0005576">
    <property type="term" value="C:extracellular region"/>
    <property type="evidence" value="ECO:0007669"/>
    <property type="project" value="UniProtKB-SubCell"/>
</dbReference>
<accession>A0A5N5QW62</accession>
<dbReference type="EC" id="1.14.99.56" evidence="8"/>
<protein>
    <recommendedName>
        <fullName evidence="8">AA9 family lytic polysaccharide monooxygenase</fullName>
        <ecNumber evidence="8">1.14.99.56</ecNumber>
    </recommendedName>
    <alternativeName>
        <fullName evidence="8">Endo-beta-1,4-glucanase</fullName>
    </alternativeName>
    <alternativeName>
        <fullName evidence="8">Glycosyl hydrolase 61 family protein</fullName>
    </alternativeName>
</protein>
<comment type="subcellular location">
    <subcellularLocation>
        <location evidence="1 8">Secreted</location>
    </subcellularLocation>
</comment>
<dbReference type="PANTHER" id="PTHR33353:SF17">
    <property type="entry name" value="ENDO-BETA-1,4-GLUCANASE D"/>
    <property type="match status" value="1"/>
</dbReference>
<sequence>MKSLALALVVAPCVFGHFTMQYMWVNGVDQGQNTYLRVPPSNNPVTDVTSTDIRCNVNGLTGSATGTKANVAAGTNITLEWHQHDQRTGEDPISGGHKGPVQVYIAKAPSTAASFDGSGTVWTKVYSSGLLDASTSKWATDVVNANGGKHSFILPKSLPSGDYLIRGEIIALHVAQSYPGAQFYIGCAQVSVVNGGSGSPPKIALPGAYQGSDPGITVNIYNGLTSYTAPGGSTDDRYTAICATQWPEEACRMGRSRKRRQYAADLGGIRTTSADLRQISGSWNLANDVREVTRERTGATMADPTYSPTEMTDALAADALVDSVPVSVSTRFHLGERDMQDADVVLFSADNVFFYAHRSTLLRESSNNFGGLLPEDMEEVDVSEPMTALDFAPPPALAAVPYAADVLNVVLHLVYGFPVQKYQPPPQVMQQVLPTLVALGYNLHLFVTPHSELLMLLIQAAAVDPLPMYALAAQHALEPLAVAISTLTLSSTLSDITDDLAQQMGPIYLKRLFFLHLGRTDALKRLLLPPPVPHAPTPGFECDLDVQKALARAWALACAYVIVDGRPDTLTSSLVPLSSHLRCTLCRRSMEERVTALINGWSAIKCTI</sequence>
<evidence type="ECO:0000256" key="6">
    <source>
        <dbReference type="ARBA" id="ARBA00023326"/>
    </source>
</evidence>
<evidence type="ECO:0000256" key="8">
    <source>
        <dbReference type="RuleBase" id="RU368122"/>
    </source>
</evidence>
<dbReference type="AlphaFoldDB" id="A0A5N5QW62"/>
<keyword evidence="4 8" id="KW-1015">Disulfide bond</keyword>
<evidence type="ECO:0000259" key="10">
    <source>
        <dbReference type="Pfam" id="PF03443"/>
    </source>
</evidence>
<organism evidence="11 12">
    <name type="scientific">Ceratobasidium theobromae</name>
    <dbReference type="NCBI Taxonomy" id="1582974"/>
    <lineage>
        <taxon>Eukaryota</taxon>
        <taxon>Fungi</taxon>
        <taxon>Dikarya</taxon>
        <taxon>Basidiomycota</taxon>
        <taxon>Agaricomycotina</taxon>
        <taxon>Agaricomycetes</taxon>
        <taxon>Cantharellales</taxon>
        <taxon>Ceratobasidiaceae</taxon>
        <taxon>Ceratobasidium</taxon>
    </lineage>
</organism>
<dbReference type="Pfam" id="PF03443">
    <property type="entry name" value="AA9"/>
    <property type="match status" value="1"/>
</dbReference>
<keyword evidence="6 8" id="KW-0624">Polysaccharide degradation</keyword>